<sequence length="269" mass="30688">MKAVQTLISQIIMGLRTYNISQRARWLKYSLPILIFVTSALEFFTNLYNRTMVQGHVGQSKSQNCTGGNVDHKTVWIFYVVAIFYDAFTVSVSSYYLLRSTSSLFRLSGFVKVLFYDGLGYLVCLTAANVVNLILYRASDPETQSSGASLGYTVTWILSQRILIHLRDAAEEAQSYSSRAVTRELTSARDISRAMRSLRHLDPKQKGRDRLDDEYSLSPPIHPPDGASDQTERDLDIKVQVEQRVTIEQNPHAYVRETYRKSRSSWHGR</sequence>
<protein>
    <submittedName>
        <fullName evidence="3">Uncharacterized protein</fullName>
    </submittedName>
</protein>
<proteinExistence type="predicted"/>
<feature type="transmembrane region" description="Helical" evidence="2">
    <location>
        <begin position="119"/>
        <end position="136"/>
    </location>
</feature>
<keyword evidence="2" id="KW-0812">Transmembrane</keyword>
<organism evidence="3 4">
    <name type="scientific">Cristinia sonorae</name>
    <dbReference type="NCBI Taxonomy" id="1940300"/>
    <lineage>
        <taxon>Eukaryota</taxon>
        <taxon>Fungi</taxon>
        <taxon>Dikarya</taxon>
        <taxon>Basidiomycota</taxon>
        <taxon>Agaricomycotina</taxon>
        <taxon>Agaricomycetes</taxon>
        <taxon>Agaricomycetidae</taxon>
        <taxon>Agaricales</taxon>
        <taxon>Pleurotineae</taxon>
        <taxon>Stephanosporaceae</taxon>
        <taxon>Cristinia</taxon>
    </lineage>
</organism>
<keyword evidence="4" id="KW-1185">Reference proteome</keyword>
<dbReference type="EMBL" id="JAEVFJ010000011">
    <property type="protein sequence ID" value="KAH8101924.1"/>
    <property type="molecule type" value="Genomic_DNA"/>
</dbReference>
<feature type="transmembrane region" description="Helical" evidence="2">
    <location>
        <begin position="76"/>
        <end position="98"/>
    </location>
</feature>
<feature type="compositionally biased region" description="Basic and acidic residues" evidence="1">
    <location>
        <begin position="196"/>
        <end position="213"/>
    </location>
</feature>
<evidence type="ECO:0000256" key="1">
    <source>
        <dbReference type="SAM" id="MobiDB-lite"/>
    </source>
</evidence>
<feature type="region of interest" description="Disordered" evidence="1">
    <location>
        <begin position="196"/>
        <end position="236"/>
    </location>
</feature>
<reference evidence="3" key="1">
    <citation type="journal article" date="2021" name="New Phytol.">
        <title>Evolutionary innovations through gain and loss of genes in the ectomycorrhizal Boletales.</title>
        <authorList>
            <person name="Wu G."/>
            <person name="Miyauchi S."/>
            <person name="Morin E."/>
            <person name="Kuo A."/>
            <person name="Drula E."/>
            <person name="Varga T."/>
            <person name="Kohler A."/>
            <person name="Feng B."/>
            <person name="Cao Y."/>
            <person name="Lipzen A."/>
            <person name="Daum C."/>
            <person name="Hundley H."/>
            <person name="Pangilinan J."/>
            <person name="Johnson J."/>
            <person name="Barry K."/>
            <person name="LaButti K."/>
            <person name="Ng V."/>
            <person name="Ahrendt S."/>
            <person name="Min B."/>
            <person name="Choi I.G."/>
            <person name="Park H."/>
            <person name="Plett J.M."/>
            <person name="Magnuson J."/>
            <person name="Spatafora J.W."/>
            <person name="Nagy L.G."/>
            <person name="Henrissat B."/>
            <person name="Grigoriev I.V."/>
            <person name="Yang Z.L."/>
            <person name="Xu J."/>
            <person name="Martin F.M."/>
        </authorList>
    </citation>
    <scope>NUCLEOTIDE SEQUENCE</scope>
    <source>
        <strain evidence="3">KKN 215</strain>
    </source>
</reference>
<keyword evidence="2" id="KW-1133">Transmembrane helix</keyword>
<keyword evidence="2" id="KW-0472">Membrane</keyword>
<comment type="caution">
    <text evidence="3">The sequence shown here is derived from an EMBL/GenBank/DDBJ whole genome shotgun (WGS) entry which is preliminary data.</text>
</comment>
<dbReference type="OrthoDB" id="3346251at2759"/>
<dbReference type="Proteomes" id="UP000813824">
    <property type="component" value="Unassembled WGS sequence"/>
</dbReference>
<dbReference type="AlphaFoldDB" id="A0A8K0XR13"/>
<evidence type="ECO:0000256" key="2">
    <source>
        <dbReference type="SAM" id="Phobius"/>
    </source>
</evidence>
<evidence type="ECO:0000313" key="4">
    <source>
        <dbReference type="Proteomes" id="UP000813824"/>
    </source>
</evidence>
<accession>A0A8K0XR13</accession>
<evidence type="ECO:0000313" key="3">
    <source>
        <dbReference type="EMBL" id="KAH8101924.1"/>
    </source>
</evidence>
<gene>
    <name evidence="3" type="ORF">BXZ70DRAFT_932481</name>
</gene>
<name>A0A8K0XR13_9AGAR</name>